<reference evidence="2 3" key="1">
    <citation type="submission" date="2017-10" db="EMBL/GenBank/DDBJ databases">
        <title>Massilia psychrophilum sp. nov., a novel purple-pigmented bacterium isolated from Tianshan glacier, Xinjiang Municipality, China.</title>
        <authorList>
            <person name="Wang H."/>
        </authorList>
    </citation>
    <scope>NUCLEOTIDE SEQUENCE [LARGE SCALE GENOMIC DNA]</scope>
    <source>
        <strain evidence="2 3">JCM 30074</strain>
    </source>
</reference>
<protein>
    <submittedName>
        <fullName evidence="2">Uncharacterized protein</fullName>
    </submittedName>
</protein>
<evidence type="ECO:0000256" key="1">
    <source>
        <dbReference type="SAM" id="Phobius"/>
    </source>
</evidence>
<gene>
    <name evidence="2" type="ORF">CR105_23085</name>
</gene>
<dbReference type="RefSeq" id="WP_099792634.1">
    <property type="nucleotide sequence ID" value="NZ_JBHLYV010000077.1"/>
</dbReference>
<organism evidence="2 3">
    <name type="scientific">Massilia eurypsychrophila</name>
    <dbReference type="NCBI Taxonomy" id="1485217"/>
    <lineage>
        <taxon>Bacteria</taxon>
        <taxon>Pseudomonadati</taxon>
        <taxon>Pseudomonadota</taxon>
        <taxon>Betaproteobacteria</taxon>
        <taxon>Burkholderiales</taxon>
        <taxon>Oxalobacteraceae</taxon>
        <taxon>Telluria group</taxon>
        <taxon>Massilia</taxon>
    </lineage>
</organism>
<keyword evidence="3" id="KW-1185">Reference proteome</keyword>
<proteinExistence type="predicted"/>
<keyword evidence="1" id="KW-1133">Transmembrane helix</keyword>
<feature type="transmembrane region" description="Helical" evidence="1">
    <location>
        <begin position="15"/>
        <end position="36"/>
    </location>
</feature>
<name>A0A2G8T9G0_9BURK</name>
<keyword evidence="1" id="KW-0812">Transmembrane</keyword>
<dbReference type="AlphaFoldDB" id="A0A2G8T9G0"/>
<keyword evidence="1" id="KW-0472">Membrane</keyword>
<dbReference type="Proteomes" id="UP000230390">
    <property type="component" value="Unassembled WGS sequence"/>
</dbReference>
<comment type="caution">
    <text evidence="2">The sequence shown here is derived from an EMBL/GenBank/DDBJ whole genome shotgun (WGS) entry which is preliminary data.</text>
</comment>
<evidence type="ECO:0000313" key="3">
    <source>
        <dbReference type="Proteomes" id="UP000230390"/>
    </source>
</evidence>
<feature type="transmembrane region" description="Helical" evidence="1">
    <location>
        <begin position="42"/>
        <end position="63"/>
    </location>
</feature>
<sequence>MESDNTKKPVVSRKVAYCILFAMALLLALCLIWFAVRAMAGANPWSSAIGIAAAAVYVVIVLARNNPLRSYRAPPPGRSTRPKLRIVKK</sequence>
<dbReference type="EMBL" id="PDOC01000023">
    <property type="protein sequence ID" value="PIL42619.1"/>
    <property type="molecule type" value="Genomic_DNA"/>
</dbReference>
<accession>A0A2G8T9G0</accession>
<evidence type="ECO:0000313" key="2">
    <source>
        <dbReference type="EMBL" id="PIL42619.1"/>
    </source>
</evidence>